<dbReference type="Pfam" id="PF23265">
    <property type="entry name" value="Ig-like_KY"/>
    <property type="match status" value="2"/>
</dbReference>
<name>A0A7J7JQK0_BUGNE</name>
<feature type="domain" description="KY-like immunoglobulin-like" evidence="1">
    <location>
        <begin position="117"/>
        <end position="262"/>
    </location>
</feature>
<sequence length="505" mass="57533">MLCFYAGLHCTEVNGKSKSVGYEPGMKFEGNSYRNTWNAVLIDGEWRLVQCNWGARTQVSSHQQGQNESKPKEVDEKDDSIKYQYDEHYFLTDPEDFIQEFFPNKQEWQLLDNKISLEDFENQPLVRSIFFHLGLKFKKTYPAVMDASELGSVDVRITVPEEIAQDTAFLYQLRYCEKSKMQELEYCGVKLERFVYQSIQGNEVVYSVHVPTNGEYYLQIFASKMDATRPGQVSSIEGVKLKCVCKFKIIRNSKEEHMYALPNCAPGEWGPNKAARQFQMTAVSHQSGIITAENNLKVKFTLGMPLVFLAKLRMNGVDDKYFQDFIDAQFDDHHLRVKVGFPLSGQYGLDIYAKPKSAPADQPLAHACKYLVNVTDVQNPVDIGVAEIATALETCMGNWGALPEIQKYSVVPQTHTNWKIKTKLSQTVIKFQVPQDVVITAHLVKEPNEDHKDHLNIQRQGSDVVAITAHGIKSAGNYMVMVFSRMDSDDSTVYSNIFNYLIQKE</sequence>
<gene>
    <name evidence="2" type="ORF">EB796_013769</name>
</gene>
<evidence type="ECO:0000313" key="3">
    <source>
        <dbReference type="Proteomes" id="UP000593567"/>
    </source>
</evidence>
<dbReference type="InterPro" id="IPR056564">
    <property type="entry name" value="Ig-like_KY"/>
</dbReference>
<comment type="caution">
    <text evidence="2">The sequence shown here is derived from an EMBL/GenBank/DDBJ whole genome shotgun (WGS) entry which is preliminary data.</text>
</comment>
<proteinExistence type="predicted"/>
<accession>A0A7J7JQK0</accession>
<feature type="domain" description="KY-like immunoglobulin-like" evidence="1">
    <location>
        <begin position="278"/>
        <end position="380"/>
    </location>
</feature>
<dbReference type="Proteomes" id="UP000593567">
    <property type="component" value="Unassembled WGS sequence"/>
</dbReference>
<organism evidence="2 3">
    <name type="scientific">Bugula neritina</name>
    <name type="common">Brown bryozoan</name>
    <name type="synonym">Sertularia neritina</name>
    <dbReference type="NCBI Taxonomy" id="10212"/>
    <lineage>
        <taxon>Eukaryota</taxon>
        <taxon>Metazoa</taxon>
        <taxon>Spiralia</taxon>
        <taxon>Lophotrochozoa</taxon>
        <taxon>Bryozoa</taxon>
        <taxon>Gymnolaemata</taxon>
        <taxon>Cheilostomatida</taxon>
        <taxon>Flustrina</taxon>
        <taxon>Buguloidea</taxon>
        <taxon>Bugulidae</taxon>
        <taxon>Bugula</taxon>
    </lineage>
</organism>
<evidence type="ECO:0000313" key="2">
    <source>
        <dbReference type="EMBL" id="KAF6027951.1"/>
    </source>
</evidence>
<keyword evidence="3" id="KW-1185">Reference proteome</keyword>
<protein>
    <submittedName>
        <fullName evidence="2">Hil</fullName>
    </submittedName>
</protein>
<dbReference type="PANTHER" id="PTHR47020:SF1">
    <property type="entry name" value="HILLARIN"/>
    <property type="match status" value="1"/>
</dbReference>
<dbReference type="EMBL" id="VXIV02002005">
    <property type="protein sequence ID" value="KAF6027951.1"/>
    <property type="molecule type" value="Genomic_DNA"/>
</dbReference>
<dbReference type="OrthoDB" id="6129702at2759"/>
<dbReference type="AlphaFoldDB" id="A0A7J7JQK0"/>
<dbReference type="InterPro" id="IPR053041">
    <property type="entry name" value="Transglut-like_Superfamily_Mod"/>
</dbReference>
<reference evidence="2" key="1">
    <citation type="submission" date="2020-06" db="EMBL/GenBank/DDBJ databases">
        <title>Draft genome of Bugula neritina, a colonial animal packing powerful symbionts and potential medicines.</title>
        <authorList>
            <person name="Rayko M."/>
        </authorList>
    </citation>
    <scope>NUCLEOTIDE SEQUENCE [LARGE SCALE GENOMIC DNA]</scope>
    <source>
        <strain evidence="2">Kwan_BN1</strain>
    </source>
</reference>
<evidence type="ECO:0000259" key="1">
    <source>
        <dbReference type="Pfam" id="PF23265"/>
    </source>
</evidence>
<dbReference type="PANTHER" id="PTHR47020">
    <property type="entry name" value="HILLARIN"/>
    <property type="match status" value="1"/>
</dbReference>